<dbReference type="PROSITE" id="PS00651">
    <property type="entry name" value="RIBOSOMAL_L9"/>
    <property type="match status" value="1"/>
</dbReference>
<keyword evidence="2 7" id="KW-0699">rRNA-binding</keyword>
<dbReference type="Pfam" id="PF03948">
    <property type="entry name" value="Ribosomal_L9_C"/>
    <property type="match status" value="1"/>
</dbReference>
<dbReference type="Pfam" id="PF01281">
    <property type="entry name" value="Ribosomal_L9_N"/>
    <property type="match status" value="1"/>
</dbReference>
<dbReference type="InterPro" id="IPR020594">
    <property type="entry name" value="Ribosomal_bL9_bac/chp"/>
</dbReference>
<dbReference type="GO" id="GO:0019843">
    <property type="term" value="F:rRNA binding"/>
    <property type="evidence" value="ECO:0007669"/>
    <property type="project" value="UniProtKB-UniRule"/>
</dbReference>
<dbReference type="InterPro" id="IPR020070">
    <property type="entry name" value="Ribosomal_bL9_N"/>
</dbReference>
<dbReference type="SUPFAM" id="SSF55653">
    <property type="entry name" value="Ribosomal protein L9 C-domain"/>
    <property type="match status" value="1"/>
</dbReference>
<organism evidence="9 10">
    <name type="scientific">Candidatus Kaiserbacteria bacterium RIFCSPHIGHO2_01_FULL_54_36b</name>
    <dbReference type="NCBI Taxonomy" id="1798483"/>
    <lineage>
        <taxon>Bacteria</taxon>
        <taxon>Candidatus Kaiseribacteriota</taxon>
    </lineage>
</organism>
<dbReference type="GO" id="GO:0003735">
    <property type="term" value="F:structural constituent of ribosome"/>
    <property type="evidence" value="ECO:0007669"/>
    <property type="project" value="InterPro"/>
</dbReference>
<comment type="caution">
    <text evidence="9">The sequence shown here is derived from an EMBL/GenBank/DDBJ whole genome shotgun (WGS) entry which is preliminary data.</text>
</comment>
<keyword evidence="5 7" id="KW-0687">Ribonucleoprotein</keyword>
<dbReference type="EMBL" id="MFKW01000075">
    <property type="protein sequence ID" value="OGG49362.1"/>
    <property type="molecule type" value="Genomic_DNA"/>
</dbReference>
<dbReference type="Gene3D" id="3.10.430.100">
    <property type="entry name" value="Ribosomal protein L9, C-terminal domain"/>
    <property type="match status" value="1"/>
</dbReference>
<comment type="similarity">
    <text evidence="1 7">Belongs to the bacterial ribosomal protein bL9 family.</text>
</comment>
<feature type="domain" description="Ribosomal protein L9" evidence="8">
    <location>
        <begin position="13"/>
        <end position="40"/>
    </location>
</feature>
<proteinExistence type="inferred from homology"/>
<dbReference type="HAMAP" id="MF_00503">
    <property type="entry name" value="Ribosomal_bL9"/>
    <property type="match status" value="1"/>
</dbReference>
<evidence type="ECO:0000259" key="8">
    <source>
        <dbReference type="PROSITE" id="PS00651"/>
    </source>
</evidence>
<dbReference type="GO" id="GO:1990904">
    <property type="term" value="C:ribonucleoprotein complex"/>
    <property type="evidence" value="ECO:0007669"/>
    <property type="project" value="UniProtKB-KW"/>
</dbReference>
<evidence type="ECO:0000256" key="7">
    <source>
        <dbReference type="HAMAP-Rule" id="MF_00503"/>
    </source>
</evidence>
<evidence type="ECO:0000313" key="9">
    <source>
        <dbReference type="EMBL" id="OGG49362.1"/>
    </source>
</evidence>
<name>A0A1F6CKF4_9BACT</name>
<dbReference type="InterPro" id="IPR009027">
    <property type="entry name" value="Ribosomal_bL9/RNase_H1_N"/>
</dbReference>
<dbReference type="PANTHER" id="PTHR21368">
    <property type="entry name" value="50S RIBOSOMAL PROTEIN L9"/>
    <property type="match status" value="1"/>
</dbReference>
<dbReference type="InterPro" id="IPR036935">
    <property type="entry name" value="Ribosomal_bL9_N_sf"/>
</dbReference>
<dbReference type="InterPro" id="IPR036791">
    <property type="entry name" value="Ribosomal_bL9_C_sf"/>
</dbReference>
<protein>
    <recommendedName>
        <fullName evidence="6 7">Large ribosomal subunit protein bL9</fullName>
    </recommendedName>
</protein>
<dbReference type="SUPFAM" id="SSF55658">
    <property type="entry name" value="L9 N-domain-like"/>
    <property type="match status" value="1"/>
</dbReference>
<keyword evidence="4 7" id="KW-0689">Ribosomal protein</keyword>
<dbReference type="InterPro" id="IPR020069">
    <property type="entry name" value="Ribosomal_bL9_C"/>
</dbReference>
<evidence type="ECO:0000256" key="6">
    <source>
        <dbReference type="ARBA" id="ARBA00035292"/>
    </source>
</evidence>
<evidence type="ECO:0000256" key="3">
    <source>
        <dbReference type="ARBA" id="ARBA00022884"/>
    </source>
</evidence>
<dbReference type="NCBIfam" id="TIGR00158">
    <property type="entry name" value="L9"/>
    <property type="match status" value="1"/>
</dbReference>
<dbReference type="GO" id="GO:0005840">
    <property type="term" value="C:ribosome"/>
    <property type="evidence" value="ECO:0007669"/>
    <property type="project" value="UniProtKB-KW"/>
</dbReference>
<dbReference type="GO" id="GO:0006412">
    <property type="term" value="P:translation"/>
    <property type="evidence" value="ECO:0007669"/>
    <property type="project" value="UniProtKB-UniRule"/>
</dbReference>
<comment type="function">
    <text evidence="7">Binds to the 23S rRNA.</text>
</comment>
<sequence>MKVIFLKDVAKVGQHGTMKDVADGYALNFLIPRGFALQATPDKIASHLAAQKREGEAREKEHKLITEAVLNLKGARIEVAARATEKGGLFKSITAADVLKAIHEQKKMSIPVETIVLPKPIKEVGEYTVRIAFGEAKVEIALAIVASA</sequence>
<gene>
    <name evidence="7" type="primary">rplI</name>
    <name evidence="9" type="ORF">A2704_04265</name>
</gene>
<accession>A0A1F6CKF4</accession>
<keyword evidence="3 7" id="KW-0694">RNA-binding</keyword>
<dbReference type="Proteomes" id="UP000176445">
    <property type="component" value="Unassembled WGS sequence"/>
</dbReference>
<evidence type="ECO:0000256" key="5">
    <source>
        <dbReference type="ARBA" id="ARBA00023274"/>
    </source>
</evidence>
<dbReference type="InterPro" id="IPR000244">
    <property type="entry name" value="Ribosomal_bL9"/>
</dbReference>
<evidence type="ECO:0000256" key="4">
    <source>
        <dbReference type="ARBA" id="ARBA00022980"/>
    </source>
</evidence>
<reference evidence="9 10" key="1">
    <citation type="journal article" date="2016" name="Nat. Commun.">
        <title>Thousands of microbial genomes shed light on interconnected biogeochemical processes in an aquifer system.</title>
        <authorList>
            <person name="Anantharaman K."/>
            <person name="Brown C.T."/>
            <person name="Hug L.A."/>
            <person name="Sharon I."/>
            <person name="Castelle C.J."/>
            <person name="Probst A.J."/>
            <person name="Thomas B.C."/>
            <person name="Singh A."/>
            <person name="Wilkins M.J."/>
            <person name="Karaoz U."/>
            <person name="Brodie E.L."/>
            <person name="Williams K.H."/>
            <person name="Hubbard S.S."/>
            <person name="Banfield J.F."/>
        </authorList>
    </citation>
    <scope>NUCLEOTIDE SEQUENCE [LARGE SCALE GENOMIC DNA]</scope>
</reference>
<dbReference type="Gene3D" id="3.40.5.10">
    <property type="entry name" value="Ribosomal protein L9, N-terminal domain"/>
    <property type="match status" value="1"/>
</dbReference>
<dbReference type="AlphaFoldDB" id="A0A1F6CKF4"/>
<evidence type="ECO:0000256" key="1">
    <source>
        <dbReference type="ARBA" id="ARBA00010605"/>
    </source>
</evidence>
<evidence type="ECO:0000256" key="2">
    <source>
        <dbReference type="ARBA" id="ARBA00022730"/>
    </source>
</evidence>
<evidence type="ECO:0000313" key="10">
    <source>
        <dbReference type="Proteomes" id="UP000176445"/>
    </source>
</evidence>